<evidence type="ECO:0000313" key="7">
    <source>
        <dbReference type="Proteomes" id="UP000887159"/>
    </source>
</evidence>
<gene>
    <name evidence="6" type="ORF">TNCV_2621551</name>
</gene>
<evidence type="ECO:0000313" key="6">
    <source>
        <dbReference type="EMBL" id="GFY32018.1"/>
    </source>
</evidence>
<dbReference type="SMART" id="SM00184">
    <property type="entry name" value="RING"/>
    <property type="match status" value="1"/>
</dbReference>
<dbReference type="InterPro" id="IPR001841">
    <property type="entry name" value="Znf_RING"/>
</dbReference>
<evidence type="ECO:0000256" key="2">
    <source>
        <dbReference type="ARBA" id="ARBA00022771"/>
    </source>
</evidence>
<comment type="caution">
    <text evidence="6">The sequence shown here is derived from an EMBL/GenBank/DDBJ whole genome shotgun (WGS) entry which is preliminary data.</text>
</comment>
<evidence type="ECO:0000259" key="5">
    <source>
        <dbReference type="PROSITE" id="PS50089"/>
    </source>
</evidence>
<dbReference type="PROSITE" id="PS50089">
    <property type="entry name" value="ZF_RING_2"/>
    <property type="match status" value="1"/>
</dbReference>
<keyword evidence="1" id="KW-0479">Metal-binding</keyword>
<keyword evidence="2 4" id="KW-0863">Zinc-finger</keyword>
<keyword evidence="3" id="KW-0862">Zinc</keyword>
<dbReference type="PANTHER" id="PTHR45969:SF69">
    <property type="entry name" value="FINGER DOMAIN PROTEIN, PUTATIVE (AFU_ORTHOLOGUE AFUA_3G12190)-RELATED"/>
    <property type="match status" value="1"/>
</dbReference>
<protein>
    <recommendedName>
        <fullName evidence="5">RING-type domain-containing protein</fullName>
    </recommendedName>
</protein>
<dbReference type="AlphaFoldDB" id="A0A8X6WBL6"/>
<dbReference type="SMART" id="SM01197">
    <property type="entry name" value="FANCL_C"/>
    <property type="match status" value="1"/>
</dbReference>
<dbReference type="CDD" id="cd16448">
    <property type="entry name" value="RING-H2"/>
    <property type="match status" value="1"/>
</dbReference>
<dbReference type="Pfam" id="PF13639">
    <property type="entry name" value="zf-RING_2"/>
    <property type="match status" value="1"/>
</dbReference>
<proteinExistence type="predicted"/>
<dbReference type="EMBL" id="BMAU01021401">
    <property type="protein sequence ID" value="GFY32018.1"/>
    <property type="molecule type" value="Genomic_DNA"/>
</dbReference>
<dbReference type="GO" id="GO:0061630">
    <property type="term" value="F:ubiquitin protein ligase activity"/>
    <property type="evidence" value="ECO:0007669"/>
    <property type="project" value="TreeGrafter"/>
</dbReference>
<dbReference type="Gene3D" id="3.30.40.10">
    <property type="entry name" value="Zinc/RING finger domain, C3HC4 (zinc finger)"/>
    <property type="match status" value="1"/>
</dbReference>
<dbReference type="PANTHER" id="PTHR45969">
    <property type="entry name" value="RING ZINC FINGER PROTEIN-RELATED"/>
    <property type="match status" value="1"/>
</dbReference>
<accession>A0A8X6WBL6</accession>
<evidence type="ECO:0000256" key="1">
    <source>
        <dbReference type="ARBA" id="ARBA00022723"/>
    </source>
</evidence>
<dbReference type="SUPFAM" id="SSF57850">
    <property type="entry name" value="RING/U-box"/>
    <property type="match status" value="1"/>
</dbReference>
<evidence type="ECO:0000256" key="4">
    <source>
        <dbReference type="PROSITE-ProRule" id="PRU00175"/>
    </source>
</evidence>
<name>A0A8X6WBL6_TRICX</name>
<reference evidence="6" key="1">
    <citation type="submission" date="2020-08" db="EMBL/GenBank/DDBJ databases">
        <title>Multicomponent nature underlies the extraordinary mechanical properties of spider dragline silk.</title>
        <authorList>
            <person name="Kono N."/>
            <person name="Nakamura H."/>
            <person name="Mori M."/>
            <person name="Yoshida Y."/>
            <person name="Ohtoshi R."/>
            <person name="Malay A.D."/>
            <person name="Moran D.A.P."/>
            <person name="Tomita M."/>
            <person name="Numata K."/>
            <person name="Arakawa K."/>
        </authorList>
    </citation>
    <scope>NUCLEOTIDE SEQUENCE</scope>
</reference>
<dbReference type="GO" id="GO:0008270">
    <property type="term" value="F:zinc ion binding"/>
    <property type="evidence" value="ECO:0007669"/>
    <property type="project" value="UniProtKB-KW"/>
</dbReference>
<dbReference type="InterPro" id="IPR013083">
    <property type="entry name" value="Znf_RING/FYVE/PHD"/>
</dbReference>
<dbReference type="Proteomes" id="UP000887159">
    <property type="component" value="Unassembled WGS sequence"/>
</dbReference>
<sequence>MQSEHSGSLNTCKQESNDSTECCICLNSDDFERYTLSQCQHTFHSICLREWLDNGKSTCPYCRGKLLKKDKISIGCGAWILEFLRKNKWPYVTLEDLFTDTESDTECDSDFHLDTDSENF</sequence>
<organism evidence="6 7">
    <name type="scientific">Trichonephila clavipes</name>
    <name type="common">Golden silk orbweaver</name>
    <name type="synonym">Nephila clavipes</name>
    <dbReference type="NCBI Taxonomy" id="2585209"/>
    <lineage>
        <taxon>Eukaryota</taxon>
        <taxon>Metazoa</taxon>
        <taxon>Ecdysozoa</taxon>
        <taxon>Arthropoda</taxon>
        <taxon>Chelicerata</taxon>
        <taxon>Arachnida</taxon>
        <taxon>Araneae</taxon>
        <taxon>Araneomorphae</taxon>
        <taxon>Entelegynae</taxon>
        <taxon>Araneoidea</taxon>
        <taxon>Nephilidae</taxon>
        <taxon>Trichonephila</taxon>
    </lineage>
</organism>
<dbReference type="GO" id="GO:0016567">
    <property type="term" value="P:protein ubiquitination"/>
    <property type="evidence" value="ECO:0007669"/>
    <property type="project" value="TreeGrafter"/>
</dbReference>
<evidence type="ECO:0000256" key="3">
    <source>
        <dbReference type="ARBA" id="ARBA00022833"/>
    </source>
</evidence>
<feature type="domain" description="RING-type" evidence="5">
    <location>
        <begin position="22"/>
        <end position="63"/>
    </location>
</feature>
<keyword evidence="7" id="KW-1185">Reference proteome</keyword>